<dbReference type="FunFam" id="3.30.465.10:FF:000017">
    <property type="entry name" value="Xanthine dehydrogenase, FAD binding subunit"/>
    <property type="match status" value="1"/>
</dbReference>
<feature type="domain" description="FAD-binding PCMH-type" evidence="4">
    <location>
        <begin position="1"/>
        <end position="177"/>
    </location>
</feature>
<dbReference type="InterPro" id="IPR005107">
    <property type="entry name" value="CO_DH_flav_C"/>
</dbReference>
<dbReference type="Gene3D" id="3.30.43.10">
    <property type="entry name" value="Uridine Diphospho-n-acetylenolpyruvylglucosamine Reductase, domain 2"/>
    <property type="match status" value="1"/>
</dbReference>
<dbReference type="PANTHER" id="PTHR42659">
    <property type="entry name" value="XANTHINE DEHYDROGENASE SUBUNIT C-RELATED"/>
    <property type="match status" value="1"/>
</dbReference>
<organism evidence="5 6">
    <name type="scientific">Pseudonocardia bannensis</name>
    <dbReference type="NCBI Taxonomy" id="630973"/>
    <lineage>
        <taxon>Bacteria</taxon>
        <taxon>Bacillati</taxon>
        <taxon>Actinomycetota</taxon>
        <taxon>Actinomycetes</taxon>
        <taxon>Pseudonocardiales</taxon>
        <taxon>Pseudonocardiaceae</taxon>
        <taxon>Pseudonocardia</taxon>
    </lineage>
</organism>
<dbReference type="GO" id="GO:0016491">
    <property type="term" value="F:oxidoreductase activity"/>
    <property type="evidence" value="ECO:0007669"/>
    <property type="project" value="UniProtKB-KW"/>
</dbReference>
<name>A0A848DHS2_9PSEU</name>
<evidence type="ECO:0000259" key="4">
    <source>
        <dbReference type="PROSITE" id="PS51387"/>
    </source>
</evidence>
<evidence type="ECO:0000256" key="1">
    <source>
        <dbReference type="ARBA" id="ARBA00022630"/>
    </source>
</evidence>
<dbReference type="InterPro" id="IPR002346">
    <property type="entry name" value="Mopterin_DH_FAD-bd"/>
</dbReference>
<evidence type="ECO:0000256" key="2">
    <source>
        <dbReference type="ARBA" id="ARBA00022827"/>
    </source>
</evidence>
<dbReference type="InterPro" id="IPR016166">
    <property type="entry name" value="FAD-bd_PCMH"/>
</dbReference>
<dbReference type="InterPro" id="IPR016169">
    <property type="entry name" value="FAD-bd_PCMH_sub2"/>
</dbReference>
<dbReference type="PANTHER" id="PTHR42659:SF2">
    <property type="entry name" value="XANTHINE DEHYDROGENASE SUBUNIT C-RELATED"/>
    <property type="match status" value="1"/>
</dbReference>
<gene>
    <name evidence="5" type="ORF">HF519_11750</name>
</gene>
<keyword evidence="6" id="KW-1185">Reference proteome</keyword>
<dbReference type="InterPro" id="IPR036683">
    <property type="entry name" value="CO_DH_flav_C_dom_sf"/>
</dbReference>
<dbReference type="Gene3D" id="3.30.390.50">
    <property type="entry name" value="CO dehydrogenase flavoprotein, C-terminal domain"/>
    <property type="match status" value="1"/>
</dbReference>
<dbReference type="PROSITE" id="PS51387">
    <property type="entry name" value="FAD_PCMH"/>
    <property type="match status" value="1"/>
</dbReference>
<dbReference type="InterPro" id="IPR016167">
    <property type="entry name" value="FAD-bd_PCMH_sub1"/>
</dbReference>
<dbReference type="Proteomes" id="UP000586918">
    <property type="component" value="Unassembled WGS sequence"/>
</dbReference>
<dbReference type="SUPFAM" id="SSF55447">
    <property type="entry name" value="CO dehydrogenase flavoprotein C-terminal domain-like"/>
    <property type="match status" value="1"/>
</dbReference>
<dbReference type="Pfam" id="PF03450">
    <property type="entry name" value="CO_deh_flav_C"/>
    <property type="match status" value="1"/>
</dbReference>
<proteinExistence type="predicted"/>
<sequence length="291" mass="29949">MKPAAVKYARAGDVQEAVALLSEHGTDAKVLAGGQSLVPLMNFRLASPSILIDINRVNELAYVREDNGSLLIGAMTRQRDVETSPVVAAAVPLLPQALHHVGHVTNRNRGTVGGSVAHADPASELPALVTGLAGELTVEGPKGQRTIAAEDFFVGTFTTAMEYDEVLTAVRLPRLPAGTGVAVEELARRHGDFAIVAVMAAVHLAPDGSVDLVRLAASGVDSVPLRLHSAEAVLAGAQPTADAIAAAAATVAASVNPTGDVHAPASYRRDMAQLLVKRAVGAAIERIGVSA</sequence>
<keyword evidence="2" id="KW-0274">FAD</keyword>
<dbReference type="EMBL" id="JAAXKZ010000034">
    <property type="protein sequence ID" value="NMH92232.1"/>
    <property type="molecule type" value="Genomic_DNA"/>
</dbReference>
<reference evidence="5 6" key="1">
    <citation type="submission" date="2020-04" db="EMBL/GenBank/DDBJ databases">
        <authorList>
            <person name="Klaysubun C."/>
            <person name="Duangmal K."/>
            <person name="Lipun K."/>
        </authorList>
    </citation>
    <scope>NUCLEOTIDE SEQUENCE [LARGE SCALE GENOMIC DNA]</scope>
    <source>
        <strain evidence="5 6">DSM 45300</strain>
    </source>
</reference>
<evidence type="ECO:0000256" key="3">
    <source>
        <dbReference type="ARBA" id="ARBA00023002"/>
    </source>
</evidence>
<dbReference type="GO" id="GO:0071949">
    <property type="term" value="F:FAD binding"/>
    <property type="evidence" value="ECO:0007669"/>
    <property type="project" value="InterPro"/>
</dbReference>
<dbReference type="SUPFAM" id="SSF56176">
    <property type="entry name" value="FAD-binding/transporter-associated domain-like"/>
    <property type="match status" value="1"/>
</dbReference>
<dbReference type="SMART" id="SM01092">
    <property type="entry name" value="CO_deh_flav_C"/>
    <property type="match status" value="1"/>
</dbReference>
<keyword evidence="3" id="KW-0560">Oxidoreductase</keyword>
<keyword evidence="1" id="KW-0285">Flavoprotein</keyword>
<dbReference type="InterPro" id="IPR051312">
    <property type="entry name" value="Diverse_Substr_Oxidored"/>
</dbReference>
<dbReference type="AlphaFoldDB" id="A0A848DHS2"/>
<dbReference type="RefSeq" id="WP_169412949.1">
    <property type="nucleotide sequence ID" value="NZ_JAAXKZ010000034.1"/>
</dbReference>
<dbReference type="InterPro" id="IPR036318">
    <property type="entry name" value="FAD-bd_PCMH-like_sf"/>
</dbReference>
<evidence type="ECO:0000313" key="6">
    <source>
        <dbReference type="Proteomes" id="UP000586918"/>
    </source>
</evidence>
<dbReference type="Pfam" id="PF00941">
    <property type="entry name" value="FAD_binding_5"/>
    <property type="match status" value="1"/>
</dbReference>
<protein>
    <submittedName>
        <fullName evidence="5">Xanthine dehydrogenase family protein subunit M</fullName>
    </submittedName>
</protein>
<comment type="caution">
    <text evidence="5">The sequence shown here is derived from an EMBL/GenBank/DDBJ whole genome shotgun (WGS) entry which is preliminary data.</text>
</comment>
<dbReference type="Gene3D" id="3.30.465.10">
    <property type="match status" value="1"/>
</dbReference>
<accession>A0A848DHS2</accession>
<evidence type="ECO:0000313" key="5">
    <source>
        <dbReference type="EMBL" id="NMH92232.1"/>
    </source>
</evidence>